<evidence type="ECO:0000313" key="2">
    <source>
        <dbReference type="Proteomes" id="UP000034498"/>
    </source>
</evidence>
<evidence type="ECO:0000313" key="1">
    <source>
        <dbReference type="EMBL" id="KKQ73973.1"/>
    </source>
</evidence>
<proteinExistence type="predicted"/>
<sequence>MAKKRIPSISDERLMKLRQRIKPVEKFDRSKKTPKAGLYYLEPVDLRRQTFSWNPEPTVPANNLEEIAQITTYHTYGYAGFFKPSEAEVLAQIPSRILRKTVAYRVGDDFNIADGQHHRVTTILYGHKKVSRQRIRAIRISIQKAPLYHEVPGRSFLS</sequence>
<gene>
    <name evidence="1" type="ORF">US94_C0018G0011</name>
</gene>
<accession>A0A0G0K2M8</accession>
<dbReference type="Proteomes" id="UP000034498">
    <property type="component" value="Unassembled WGS sequence"/>
</dbReference>
<protein>
    <submittedName>
        <fullName evidence="1">Uncharacterized protein</fullName>
    </submittedName>
</protein>
<comment type="caution">
    <text evidence="1">The sequence shown here is derived from an EMBL/GenBank/DDBJ whole genome shotgun (WGS) entry which is preliminary data.</text>
</comment>
<name>A0A0G0K2M8_9BACT</name>
<dbReference type="AlphaFoldDB" id="A0A0G0K2M8"/>
<dbReference type="EMBL" id="LBUX01000018">
    <property type="protein sequence ID" value="KKQ73973.1"/>
    <property type="molecule type" value="Genomic_DNA"/>
</dbReference>
<reference evidence="1 2" key="1">
    <citation type="journal article" date="2015" name="Nature">
        <title>rRNA introns, odd ribosomes, and small enigmatic genomes across a large radiation of phyla.</title>
        <authorList>
            <person name="Brown C.T."/>
            <person name="Hug L.A."/>
            <person name="Thomas B.C."/>
            <person name="Sharon I."/>
            <person name="Castelle C.J."/>
            <person name="Singh A."/>
            <person name="Wilkins M.J."/>
            <person name="Williams K.H."/>
            <person name="Banfield J.F."/>
        </authorList>
    </citation>
    <scope>NUCLEOTIDE SEQUENCE [LARGE SCALE GENOMIC DNA]</scope>
</reference>
<organism evidence="1 2">
    <name type="scientific">Berkelbacteria bacterium GW2011_GWB1_38_5</name>
    <dbReference type="NCBI Taxonomy" id="1618336"/>
    <lineage>
        <taxon>Bacteria</taxon>
        <taxon>Candidatus Berkelbacteria</taxon>
    </lineage>
</organism>